<name>A0A4P5PS97_9ENTE</name>
<dbReference type="OrthoDB" id="9779518at2"/>
<organism evidence="1 2">
    <name type="scientific">Enterococcus florum</name>
    <dbReference type="NCBI Taxonomy" id="2480627"/>
    <lineage>
        <taxon>Bacteria</taxon>
        <taxon>Bacillati</taxon>
        <taxon>Bacillota</taxon>
        <taxon>Bacilli</taxon>
        <taxon>Lactobacillales</taxon>
        <taxon>Enterococcaceae</taxon>
        <taxon>Enterococcus</taxon>
    </lineage>
</organism>
<dbReference type="PANTHER" id="PTHR43657">
    <property type="entry name" value="TRYPTOPHAN RNA-BINDING ATTENUATOR PROTEIN-LIKE PROTEIN"/>
    <property type="match status" value="1"/>
</dbReference>
<dbReference type="InterPro" id="IPR036983">
    <property type="entry name" value="AIM24_sf"/>
</dbReference>
<dbReference type="InterPro" id="IPR016031">
    <property type="entry name" value="Trp_RNA-bd_attenuator-like_dom"/>
</dbReference>
<comment type="caution">
    <text evidence="1">The sequence shown here is derived from an EMBL/GenBank/DDBJ whole genome shotgun (WGS) entry which is preliminary data.</text>
</comment>
<dbReference type="Proteomes" id="UP000290567">
    <property type="component" value="Unassembled WGS sequence"/>
</dbReference>
<keyword evidence="2" id="KW-1185">Reference proteome</keyword>
<dbReference type="Pfam" id="PF01987">
    <property type="entry name" value="AIM24"/>
    <property type="match status" value="1"/>
</dbReference>
<reference evidence="2" key="1">
    <citation type="submission" date="2019-02" db="EMBL/GenBank/DDBJ databases">
        <title>Draft genome sequence of Enterococcus sp. Gos25-1.</title>
        <authorList>
            <person name="Tanaka N."/>
            <person name="Shiwa Y."/>
            <person name="Fujita N."/>
        </authorList>
    </citation>
    <scope>NUCLEOTIDE SEQUENCE [LARGE SCALE GENOMIC DNA]</scope>
    <source>
        <strain evidence="2">Gos25-1</strain>
    </source>
</reference>
<dbReference type="Gene3D" id="3.60.160.10">
    <property type="entry name" value="Mitochondrial biogenesis AIM24"/>
    <property type="match status" value="1"/>
</dbReference>
<dbReference type="InterPro" id="IPR002838">
    <property type="entry name" value="AIM24"/>
</dbReference>
<dbReference type="RefSeq" id="WP_146623907.1">
    <property type="nucleotide sequence ID" value="NZ_BJCC01000034.1"/>
</dbReference>
<evidence type="ECO:0000313" key="2">
    <source>
        <dbReference type="Proteomes" id="UP000290567"/>
    </source>
</evidence>
<dbReference type="EMBL" id="BJCC01000034">
    <property type="protein sequence ID" value="GCF95523.1"/>
    <property type="molecule type" value="Genomic_DNA"/>
</dbReference>
<dbReference type="SUPFAM" id="SSF51219">
    <property type="entry name" value="TRAP-like"/>
    <property type="match status" value="1"/>
</dbReference>
<dbReference type="PANTHER" id="PTHR43657:SF1">
    <property type="entry name" value="ALTERED INHERITANCE OF MITOCHONDRIA PROTEIN 24, MITOCHONDRIAL"/>
    <property type="match status" value="1"/>
</dbReference>
<dbReference type="NCBIfam" id="TIGR00266">
    <property type="entry name" value="TIGR00266 family protein"/>
    <property type="match status" value="1"/>
</dbReference>
<proteinExistence type="predicted"/>
<sequence>MNVDISSSTFAPIAKITLQQNEQIRLEPGAMVYEQGEINLEGHMNANGKKGLGGALSALGRSMTSGESFFISSATALSQNAVLAVAPPTLGKIFSLDIGQEHWRLNTGAFLACESSVAYNMVRQKLSGALFGGTGGLFVMETSGSGTLLASAFGDIEKLTLDGSAPVVVDNQHVIAWSSSLDYDIKVASGIFGFTTGEGIVNEFHGVGTIYLQTRNLENFANQITPFVPEKR</sequence>
<gene>
    <name evidence="1" type="primary">yfhL</name>
    <name evidence="1" type="ORF">NRIC_34140</name>
</gene>
<dbReference type="AlphaFoldDB" id="A0A4P5PS97"/>
<protein>
    <submittedName>
        <fullName evidence="1">TIGR00266 family protein</fullName>
    </submittedName>
</protein>
<accession>A0A4P5PS97</accession>
<evidence type="ECO:0000313" key="1">
    <source>
        <dbReference type="EMBL" id="GCF95523.1"/>
    </source>
</evidence>